<feature type="transmembrane region" description="Helical" evidence="7">
    <location>
        <begin position="110"/>
        <end position="132"/>
    </location>
</feature>
<comment type="caution">
    <text evidence="9">The sequence shown here is derived from an EMBL/GenBank/DDBJ whole genome shotgun (WGS) entry which is preliminary data.</text>
</comment>
<proteinExistence type="predicted"/>
<keyword evidence="10" id="KW-1185">Reference proteome</keyword>
<dbReference type="GO" id="GO:0005886">
    <property type="term" value="C:plasma membrane"/>
    <property type="evidence" value="ECO:0007669"/>
    <property type="project" value="UniProtKB-SubCell"/>
</dbReference>
<feature type="transmembrane region" description="Helical" evidence="7">
    <location>
        <begin position="296"/>
        <end position="316"/>
    </location>
</feature>
<dbReference type="AlphaFoldDB" id="A0A6N9Z6D2"/>
<keyword evidence="5 7" id="KW-1133">Transmembrane helix</keyword>
<feature type="transmembrane region" description="Helical" evidence="7">
    <location>
        <begin position="322"/>
        <end position="346"/>
    </location>
</feature>
<evidence type="ECO:0000313" key="10">
    <source>
        <dbReference type="Proteomes" id="UP000469194"/>
    </source>
</evidence>
<evidence type="ECO:0000256" key="3">
    <source>
        <dbReference type="ARBA" id="ARBA00022475"/>
    </source>
</evidence>
<dbReference type="PROSITE" id="PS50850">
    <property type="entry name" value="MFS"/>
    <property type="match status" value="1"/>
</dbReference>
<keyword evidence="4 7" id="KW-0812">Transmembrane</keyword>
<keyword evidence="2" id="KW-0813">Transport</keyword>
<reference evidence="9 10" key="1">
    <citation type="submission" date="2019-10" db="EMBL/GenBank/DDBJ databases">
        <title>Bifidobacterium from non-human primates.</title>
        <authorList>
            <person name="Modesto M."/>
        </authorList>
    </citation>
    <scope>NUCLEOTIDE SEQUENCE [LARGE SCALE GENOMIC DNA]</scope>
    <source>
        <strain evidence="9 10">TRE17</strain>
    </source>
</reference>
<evidence type="ECO:0000256" key="7">
    <source>
        <dbReference type="SAM" id="Phobius"/>
    </source>
</evidence>
<dbReference type="EMBL" id="WHZW01000017">
    <property type="protein sequence ID" value="NEG90061.1"/>
    <property type="molecule type" value="Genomic_DNA"/>
</dbReference>
<dbReference type="InterPro" id="IPR020846">
    <property type="entry name" value="MFS_dom"/>
</dbReference>
<evidence type="ECO:0000256" key="6">
    <source>
        <dbReference type="ARBA" id="ARBA00023136"/>
    </source>
</evidence>
<evidence type="ECO:0000313" key="9">
    <source>
        <dbReference type="EMBL" id="NEG90061.1"/>
    </source>
</evidence>
<feature type="transmembrane region" description="Helical" evidence="7">
    <location>
        <begin position="358"/>
        <end position="382"/>
    </location>
</feature>
<evidence type="ECO:0000256" key="2">
    <source>
        <dbReference type="ARBA" id="ARBA00022448"/>
    </source>
</evidence>
<dbReference type="SUPFAM" id="SSF103473">
    <property type="entry name" value="MFS general substrate transporter"/>
    <property type="match status" value="1"/>
</dbReference>
<organism evidence="9 10">
    <name type="scientific">Bifidobacterium aerophilum</name>
    <dbReference type="NCBI Taxonomy" id="1798155"/>
    <lineage>
        <taxon>Bacteria</taxon>
        <taxon>Bacillati</taxon>
        <taxon>Actinomycetota</taxon>
        <taxon>Actinomycetes</taxon>
        <taxon>Bifidobacteriales</taxon>
        <taxon>Bifidobacteriaceae</taxon>
        <taxon>Bifidobacterium</taxon>
    </lineage>
</organism>
<name>A0A6N9Z6D2_9BIFI</name>
<feature type="transmembrane region" description="Helical" evidence="7">
    <location>
        <begin position="84"/>
        <end position="104"/>
    </location>
</feature>
<comment type="subcellular location">
    <subcellularLocation>
        <location evidence="1">Cell membrane</location>
        <topology evidence="1">Multi-pass membrane protein</topology>
    </subcellularLocation>
</comment>
<keyword evidence="3" id="KW-1003">Cell membrane</keyword>
<evidence type="ECO:0000256" key="1">
    <source>
        <dbReference type="ARBA" id="ARBA00004651"/>
    </source>
</evidence>
<feature type="transmembrane region" description="Helical" evidence="7">
    <location>
        <begin position="394"/>
        <end position="415"/>
    </location>
</feature>
<keyword evidence="6 7" id="KW-0472">Membrane</keyword>
<gene>
    <name evidence="9" type="ORF">GFD25_08710</name>
</gene>
<dbReference type="Proteomes" id="UP000469194">
    <property type="component" value="Unassembled WGS sequence"/>
</dbReference>
<dbReference type="RefSeq" id="WP_163231941.1">
    <property type="nucleotide sequence ID" value="NZ_WHZW01000017.1"/>
</dbReference>
<dbReference type="Gene3D" id="1.20.1250.20">
    <property type="entry name" value="MFS general substrate transporter like domains"/>
    <property type="match status" value="2"/>
</dbReference>
<dbReference type="Pfam" id="PF07690">
    <property type="entry name" value="MFS_1"/>
    <property type="match status" value="1"/>
</dbReference>
<dbReference type="InterPro" id="IPR050171">
    <property type="entry name" value="MFS_Transporters"/>
</dbReference>
<dbReference type="InterPro" id="IPR011701">
    <property type="entry name" value="MFS"/>
</dbReference>
<dbReference type="PANTHER" id="PTHR23517">
    <property type="entry name" value="RESISTANCE PROTEIN MDTM, PUTATIVE-RELATED-RELATED"/>
    <property type="match status" value="1"/>
</dbReference>
<feature type="transmembrane region" description="Helical" evidence="7">
    <location>
        <begin position="225"/>
        <end position="251"/>
    </location>
</feature>
<feature type="domain" description="Major facilitator superfamily (MFS) profile" evidence="8">
    <location>
        <begin position="12"/>
        <end position="417"/>
    </location>
</feature>
<protein>
    <submittedName>
        <fullName evidence="9">MFS transporter</fullName>
    </submittedName>
</protein>
<sequence>MSLLRKLGMGEKTSRNFVAILLVAAGGSIIYGLPYFHYDYYDAYAQAYHLTNVQIGVFGSIFGVFGMISYLFGGYLADRVSIRLLLSLSLVGTGLGGFVHLLPLNFVELVILYSFWGFTSLFAFWPCCVKAVRVLSSDDDKGKSFGWFEGARGVVAAIMTPLAVIAFRLGVNADGKNDIAGMKQVIVFYSVITILSGLLVFWKMRDDDTKIDKSEQVTFRDLGTVVRMPAIWIIGLVTFCNYVFTLSVYYFTPYGTSLLGMSVTAGAVLAAAKRYVTPVSNVGGGYLADKFGTSRLLLISFLIMAAGTFVILLLPLNASSTIAFVAIFLVIYFFYNVNYPLTWAMMDEGAIPQRVSGTAAGIISTIGYLPEVFVSLLAGALIDGHPGVLGYRYFFGFLIAMLLLGAAFVVVWQLFLRKHGLGKKTAAKTAKTEQSATTETAAAER</sequence>
<feature type="transmembrane region" description="Helical" evidence="7">
    <location>
        <begin position="153"/>
        <end position="171"/>
    </location>
</feature>
<evidence type="ECO:0000256" key="4">
    <source>
        <dbReference type="ARBA" id="ARBA00022692"/>
    </source>
</evidence>
<feature type="transmembrane region" description="Helical" evidence="7">
    <location>
        <begin position="16"/>
        <end position="33"/>
    </location>
</feature>
<accession>A0A6N9Z6D2</accession>
<evidence type="ECO:0000256" key="5">
    <source>
        <dbReference type="ARBA" id="ARBA00022989"/>
    </source>
</evidence>
<feature type="transmembrane region" description="Helical" evidence="7">
    <location>
        <begin position="257"/>
        <end position="276"/>
    </location>
</feature>
<dbReference type="InterPro" id="IPR036259">
    <property type="entry name" value="MFS_trans_sf"/>
</dbReference>
<feature type="transmembrane region" description="Helical" evidence="7">
    <location>
        <begin position="186"/>
        <end position="204"/>
    </location>
</feature>
<feature type="transmembrane region" description="Helical" evidence="7">
    <location>
        <begin position="53"/>
        <end position="72"/>
    </location>
</feature>
<dbReference type="GO" id="GO:0022857">
    <property type="term" value="F:transmembrane transporter activity"/>
    <property type="evidence" value="ECO:0007669"/>
    <property type="project" value="InterPro"/>
</dbReference>
<evidence type="ECO:0000259" key="8">
    <source>
        <dbReference type="PROSITE" id="PS50850"/>
    </source>
</evidence>